<evidence type="ECO:0000313" key="1">
    <source>
        <dbReference type="EMBL" id="GES84217.1"/>
    </source>
</evidence>
<gene>
    <name evidence="1" type="ORF">RCL2_001134400</name>
</gene>
<comment type="caution">
    <text evidence="1">The sequence shown here is derived from an EMBL/GenBank/DDBJ whole genome shotgun (WGS) entry which is preliminary data.</text>
</comment>
<accession>A0A8H3QM53</accession>
<dbReference type="AlphaFoldDB" id="A0A8H3QM53"/>
<evidence type="ECO:0000313" key="2">
    <source>
        <dbReference type="Proteomes" id="UP000615446"/>
    </source>
</evidence>
<sequence>MSNSVSLNLFTVIHNKIQRQKVNKLAKKCGLEPQNLPTFLQDPTIARIVLREINKKNEMPVLVFDWNDAGFNDDPTVPNCRNGQIGQTKAEVIASLTGAGAVNHDDILFSFPNGAAIGSWSNNVSKNLSWAKNQSGVPNICNHLIRINKIPKITLSSENVDLENFIHVF</sequence>
<protein>
    <submittedName>
        <fullName evidence="1">Uncharacterized protein</fullName>
    </submittedName>
</protein>
<organism evidence="1 2">
    <name type="scientific">Rhizophagus clarus</name>
    <dbReference type="NCBI Taxonomy" id="94130"/>
    <lineage>
        <taxon>Eukaryota</taxon>
        <taxon>Fungi</taxon>
        <taxon>Fungi incertae sedis</taxon>
        <taxon>Mucoromycota</taxon>
        <taxon>Glomeromycotina</taxon>
        <taxon>Glomeromycetes</taxon>
        <taxon>Glomerales</taxon>
        <taxon>Glomeraceae</taxon>
        <taxon>Rhizophagus</taxon>
    </lineage>
</organism>
<dbReference type="Proteomes" id="UP000615446">
    <property type="component" value="Unassembled WGS sequence"/>
</dbReference>
<dbReference type="EMBL" id="BLAL01000079">
    <property type="protein sequence ID" value="GES84217.1"/>
    <property type="molecule type" value="Genomic_DNA"/>
</dbReference>
<proteinExistence type="predicted"/>
<dbReference type="OrthoDB" id="2305202at2759"/>
<reference evidence="1" key="1">
    <citation type="submission" date="2019-10" db="EMBL/GenBank/DDBJ databases">
        <title>Conservation and host-specific expression of non-tandemly repeated heterogenous ribosome RNA gene in arbuscular mycorrhizal fungi.</title>
        <authorList>
            <person name="Maeda T."/>
            <person name="Kobayashi Y."/>
            <person name="Nakagawa T."/>
            <person name="Ezawa T."/>
            <person name="Yamaguchi K."/>
            <person name="Bino T."/>
            <person name="Nishimoto Y."/>
            <person name="Shigenobu S."/>
            <person name="Kawaguchi M."/>
        </authorList>
    </citation>
    <scope>NUCLEOTIDE SEQUENCE</scope>
    <source>
        <strain evidence="1">HR1</strain>
    </source>
</reference>
<name>A0A8H3QM53_9GLOM</name>